<reference evidence="1" key="1">
    <citation type="submission" date="2018-11" db="EMBL/GenBank/DDBJ databases">
        <authorList>
            <consortium name="Pathogen Informatics"/>
        </authorList>
    </citation>
    <scope>NUCLEOTIDE SEQUENCE</scope>
</reference>
<keyword evidence="2" id="KW-1185">Reference proteome</keyword>
<gene>
    <name evidence="1" type="ORF">PXEA_LOCUS12428</name>
</gene>
<proteinExistence type="predicted"/>
<dbReference type="Proteomes" id="UP000784294">
    <property type="component" value="Unassembled WGS sequence"/>
</dbReference>
<sequence>MVFYPQENKVHQSLLHRILNNIGNNSRDASLIGESHLLSKGLTSIDPNEKDSTCFAIPVQHELKRHKPMSFSALDHTPHYLKQNETINEPNNLHELIDATIRRIISVDVSNSDHVKQRLFVSQGKIYVRLSRLDVFCVSSDLRDKSERLLKMISRYMAKITQTSSNIKEFLQVEYLCSCLYHLIGEKDKLLRKARSLNLSPSNSPVEGVSFTTEVLDDLKVLLVDTLILVAQGLVSLPSADRPTNSPGDVWLAPDLVTSPLLSILLPLSLACVPISLSFPLISPVSENLLRSDDPSITLLTLAASYDEDDYDTTVVSMETDNTKLISLQSEYSFDAEGLPSIDNRKDKVLLGSNLAEETDLPLGSADAIFELVSRLDSELQQPSSFHTVSDKPVTNV</sequence>
<comment type="caution">
    <text evidence="1">The sequence shown here is derived from an EMBL/GenBank/DDBJ whole genome shotgun (WGS) entry which is preliminary data.</text>
</comment>
<dbReference type="AlphaFoldDB" id="A0A3S5BBZ9"/>
<protein>
    <submittedName>
        <fullName evidence="1">Uncharacterized protein</fullName>
    </submittedName>
</protein>
<dbReference type="EMBL" id="CAAALY010039564">
    <property type="protein sequence ID" value="VEL18988.1"/>
    <property type="molecule type" value="Genomic_DNA"/>
</dbReference>
<name>A0A3S5BBZ9_9PLAT</name>
<evidence type="ECO:0000313" key="2">
    <source>
        <dbReference type="Proteomes" id="UP000784294"/>
    </source>
</evidence>
<evidence type="ECO:0000313" key="1">
    <source>
        <dbReference type="EMBL" id="VEL18988.1"/>
    </source>
</evidence>
<organism evidence="1 2">
    <name type="scientific">Protopolystoma xenopodis</name>
    <dbReference type="NCBI Taxonomy" id="117903"/>
    <lineage>
        <taxon>Eukaryota</taxon>
        <taxon>Metazoa</taxon>
        <taxon>Spiralia</taxon>
        <taxon>Lophotrochozoa</taxon>
        <taxon>Platyhelminthes</taxon>
        <taxon>Monogenea</taxon>
        <taxon>Polyopisthocotylea</taxon>
        <taxon>Polystomatidea</taxon>
        <taxon>Polystomatidae</taxon>
        <taxon>Protopolystoma</taxon>
    </lineage>
</organism>
<accession>A0A3S5BBZ9</accession>